<dbReference type="Proteomes" id="UP000016936">
    <property type="component" value="Unassembled WGS sequence"/>
</dbReference>
<organism evidence="1 2">
    <name type="scientific">Cochliobolus heterostrophus (strain C5 / ATCC 48332 / race O)</name>
    <name type="common">Southern corn leaf blight fungus</name>
    <name type="synonym">Bipolaris maydis</name>
    <dbReference type="NCBI Taxonomy" id="701091"/>
    <lineage>
        <taxon>Eukaryota</taxon>
        <taxon>Fungi</taxon>
        <taxon>Dikarya</taxon>
        <taxon>Ascomycota</taxon>
        <taxon>Pezizomycotina</taxon>
        <taxon>Dothideomycetes</taxon>
        <taxon>Pleosporomycetidae</taxon>
        <taxon>Pleosporales</taxon>
        <taxon>Pleosporineae</taxon>
        <taxon>Pleosporaceae</taxon>
        <taxon>Bipolaris</taxon>
    </lineage>
</organism>
<proteinExistence type="predicted"/>
<reference evidence="1 2" key="1">
    <citation type="journal article" date="2012" name="PLoS Pathog.">
        <title>Diverse lifestyles and strategies of plant pathogenesis encoded in the genomes of eighteen Dothideomycetes fungi.</title>
        <authorList>
            <person name="Ohm R.A."/>
            <person name="Feau N."/>
            <person name="Henrissat B."/>
            <person name="Schoch C.L."/>
            <person name="Horwitz B.A."/>
            <person name="Barry K.W."/>
            <person name="Condon B.J."/>
            <person name="Copeland A.C."/>
            <person name="Dhillon B."/>
            <person name="Glaser F."/>
            <person name="Hesse C.N."/>
            <person name="Kosti I."/>
            <person name="LaButti K."/>
            <person name="Lindquist E.A."/>
            <person name="Lucas S."/>
            <person name="Salamov A.A."/>
            <person name="Bradshaw R.E."/>
            <person name="Ciuffetti L."/>
            <person name="Hamelin R.C."/>
            <person name="Kema G.H.J."/>
            <person name="Lawrence C."/>
            <person name="Scott J.A."/>
            <person name="Spatafora J.W."/>
            <person name="Turgeon B.G."/>
            <person name="de Wit P.J.G.M."/>
            <person name="Zhong S."/>
            <person name="Goodwin S.B."/>
            <person name="Grigoriev I.V."/>
        </authorList>
    </citation>
    <scope>NUCLEOTIDE SEQUENCE [LARGE SCALE GENOMIC DNA]</scope>
    <source>
        <strain evidence="2">C5 / ATCC 48332 / race O</strain>
    </source>
</reference>
<dbReference type="AlphaFoldDB" id="M2SMK3"/>
<name>M2SMK3_COCH5</name>
<evidence type="ECO:0000313" key="1">
    <source>
        <dbReference type="EMBL" id="EMD86565.1"/>
    </source>
</evidence>
<keyword evidence="2" id="KW-1185">Reference proteome</keyword>
<dbReference type="EMBL" id="KB445584">
    <property type="protein sequence ID" value="EMD86565.1"/>
    <property type="molecule type" value="Genomic_DNA"/>
</dbReference>
<evidence type="ECO:0000313" key="2">
    <source>
        <dbReference type="Proteomes" id="UP000016936"/>
    </source>
</evidence>
<dbReference type="OrthoDB" id="5430673at2759"/>
<reference evidence="2" key="2">
    <citation type="journal article" date="2013" name="PLoS Genet.">
        <title>Comparative genome structure, secondary metabolite, and effector coding capacity across Cochliobolus pathogens.</title>
        <authorList>
            <person name="Condon B.J."/>
            <person name="Leng Y."/>
            <person name="Wu D."/>
            <person name="Bushley K.E."/>
            <person name="Ohm R.A."/>
            <person name="Otillar R."/>
            <person name="Martin J."/>
            <person name="Schackwitz W."/>
            <person name="Grimwood J."/>
            <person name="MohdZainudin N."/>
            <person name="Xue C."/>
            <person name="Wang R."/>
            <person name="Manning V.A."/>
            <person name="Dhillon B."/>
            <person name="Tu Z.J."/>
            <person name="Steffenson B.J."/>
            <person name="Salamov A."/>
            <person name="Sun H."/>
            <person name="Lowry S."/>
            <person name="LaButti K."/>
            <person name="Han J."/>
            <person name="Copeland A."/>
            <person name="Lindquist E."/>
            <person name="Barry K."/>
            <person name="Schmutz J."/>
            <person name="Baker S.E."/>
            <person name="Ciuffetti L.M."/>
            <person name="Grigoriev I.V."/>
            <person name="Zhong S."/>
            <person name="Turgeon B.G."/>
        </authorList>
    </citation>
    <scope>NUCLEOTIDE SEQUENCE [LARGE SCALE GENOMIC DNA]</scope>
    <source>
        <strain evidence="2">C5 / ATCC 48332 / race O</strain>
    </source>
</reference>
<gene>
    <name evidence="1" type="ORF">COCHEDRAFT_1197993</name>
</gene>
<sequence length="155" mass="16811">MEDSLITSLLESVRAGLRADSFVQKVGMGIGAGSCPIKTLYNQIGTFKKDWKHWDALLSQSSFTFDQTGHPFAAKFRYQLLRAADTLRQLFSGYPATGSFVVTPEELVAGLVAGLATAEPAGETHRRRSSSSSVVVVVGPRSTAAAEKTGKRRFW</sequence>
<accession>M2SMK3</accession>
<protein>
    <submittedName>
        <fullName evidence="1">Uncharacterized protein</fullName>
    </submittedName>
</protein>
<dbReference type="HOGENOM" id="CLU_1695310_0_0_1"/>